<dbReference type="Gene3D" id="2.60.40.1120">
    <property type="entry name" value="Carboxypeptidase-like, regulatory domain"/>
    <property type="match status" value="1"/>
</dbReference>
<dbReference type="OrthoDB" id="218167at2"/>
<evidence type="ECO:0000313" key="2">
    <source>
        <dbReference type="EMBL" id="QDT71495.1"/>
    </source>
</evidence>
<keyword evidence="1" id="KW-0732">Signal</keyword>
<proteinExistence type="predicted"/>
<dbReference type="EMBL" id="CP036339">
    <property type="protein sequence ID" value="QDT71495.1"/>
    <property type="molecule type" value="Genomic_DNA"/>
</dbReference>
<dbReference type="RefSeq" id="WP_145430811.1">
    <property type="nucleotide sequence ID" value="NZ_CP036339.1"/>
</dbReference>
<evidence type="ECO:0000313" key="3">
    <source>
        <dbReference type="Proteomes" id="UP000317909"/>
    </source>
</evidence>
<organism evidence="2 3">
    <name type="scientific">Lacipirellula limnantheis</name>
    <dbReference type="NCBI Taxonomy" id="2528024"/>
    <lineage>
        <taxon>Bacteria</taxon>
        <taxon>Pseudomonadati</taxon>
        <taxon>Planctomycetota</taxon>
        <taxon>Planctomycetia</taxon>
        <taxon>Pirellulales</taxon>
        <taxon>Lacipirellulaceae</taxon>
        <taxon>Lacipirellula</taxon>
    </lineage>
</organism>
<dbReference type="PROSITE" id="PS51257">
    <property type="entry name" value="PROKAR_LIPOPROTEIN"/>
    <property type="match status" value="1"/>
</dbReference>
<feature type="signal peptide" evidence="1">
    <location>
        <begin position="1"/>
        <end position="24"/>
    </location>
</feature>
<evidence type="ECO:0008006" key="4">
    <source>
        <dbReference type="Google" id="ProtNLM"/>
    </source>
</evidence>
<gene>
    <name evidence="2" type="ORF">I41_06530</name>
</gene>
<dbReference type="Proteomes" id="UP000317909">
    <property type="component" value="Chromosome"/>
</dbReference>
<sequence precursor="true">MTSRFACCVALLAAIGCGSGTSGPATYPVTGVVTLAGAPVEGAILQFTPASPDLGIAGAQATTRPDGTFDVKIELDMGKTSKQGLPPGEYKVAVTKLELAPGQTTLTKPPQNVLPPQYATTDSSPLTITVKADGENRFDFPLAK</sequence>
<accession>A0A517TSZ0</accession>
<evidence type="ECO:0000256" key="1">
    <source>
        <dbReference type="SAM" id="SignalP"/>
    </source>
</evidence>
<dbReference type="AlphaFoldDB" id="A0A517TSZ0"/>
<name>A0A517TSZ0_9BACT</name>
<keyword evidence="3" id="KW-1185">Reference proteome</keyword>
<reference evidence="2 3" key="1">
    <citation type="submission" date="2019-02" db="EMBL/GenBank/DDBJ databases">
        <title>Deep-cultivation of Planctomycetes and their phenomic and genomic characterization uncovers novel biology.</title>
        <authorList>
            <person name="Wiegand S."/>
            <person name="Jogler M."/>
            <person name="Boedeker C."/>
            <person name="Pinto D."/>
            <person name="Vollmers J."/>
            <person name="Rivas-Marin E."/>
            <person name="Kohn T."/>
            <person name="Peeters S.H."/>
            <person name="Heuer A."/>
            <person name="Rast P."/>
            <person name="Oberbeckmann S."/>
            <person name="Bunk B."/>
            <person name="Jeske O."/>
            <person name="Meyerdierks A."/>
            <person name="Storesund J.E."/>
            <person name="Kallscheuer N."/>
            <person name="Luecker S."/>
            <person name="Lage O.M."/>
            <person name="Pohl T."/>
            <person name="Merkel B.J."/>
            <person name="Hornburger P."/>
            <person name="Mueller R.-W."/>
            <person name="Bruemmer F."/>
            <person name="Labrenz M."/>
            <person name="Spormann A.M."/>
            <person name="Op den Camp H."/>
            <person name="Overmann J."/>
            <person name="Amann R."/>
            <person name="Jetten M.S.M."/>
            <person name="Mascher T."/>
            <person name="Medema M.H."/>
            <person name="Devos D.P."/>
            <person name="Kaster A.-K."/>
            <person name="Ovreas L."/>
            <person name="Rohde M."/>
            <person name="Galperin M.Y."/>
            <person name="Jogler C."/>
        </authorList>
    </citation>
    <scope>NUCLEOTIDE SEQUENCE [LARGE SCALE GENOMIC DNA]</scope>
    <source>
        <strain evidence="2 3">I41</strain>
    </source>
</reference>
<dbReference type="KEGG" id="llh:I41_06530"/>
<protein>
    <recommendedName>
        <fullName evidence="4">Carboxypeptidase regulatory-like domain-containing protein</fullName>
    </recommendedName>
</protein>
<feature type="chain" id="PRO_5022174511" description="Carboxypeptidase regulatory-like domain-containing protein" evidence="1">
    <location>
        <begin position="25"/>
        <end position="144"/>
    </location>
</feature>